<gene>
    <name evidence="2" type="ORF">RSOLAG22IIIB_11360</name>
</gene>
<dbReference type="AlphaFoldDB" id="A0A0K6G7P5"/>
<feature type="compositionally biased region" description="Polar residues" evidence="1">
    <location>
        <begin position="173"/>
        <end position="186"/>
    </location>
</feature>
<dbReference type="Proteomes" id="UP000044841">
    <property type="component" value="Unassembled WGS sequence"/>
</dbReference>
<proteinExistence type="predicted"/>
<evidence type="ECO:0000256" key="1">
    <source>
        <dbReference type="SAM" id="MobiDB-lite"/>
    </source>
</evidence>
<feature type="region of interest" description="Disordered" evidence="1">
    <location>
        <begin position="383"/>
        <end position="413"/>
    </location>
</feature>
<dbReference type="EMBL" id="CYGV01001469">
    <property type="protein sequence ID" value="CUA74647.1"/>
    <property type="molecule type" value="Genomic_DNA"/>
</dbReference>
<protein>
    <submittedName>
        <fullName evidence="2">Putative disease resistance protein At4g11170 [Arabidopsis thaliana]</fullName>
    </submittedName>
</protein>
<accession>A0A0K6G7P5</accession>
<feature type="compositionally biased region" description="Basic and acidic residues" evidence="1">
    <location>
        <begin position="84"/>
        <end position="106"/>
    </location>
</feature>
<feature type="region of interest" description="Disordered" evidence="1">
    <location>
        <begin position="77"/>
        <end position="186"/>
    </location>
</feature>
<reference evidence="2 3" key="1">
    <citation type="submission" date="2015-07" db="EMBL/GenBank/DDBJ databases">
        <authorList>
            <person name="Noorani M."/>
        </authorList>
    </citation>
    <scope>NUCLEOTIDE SEQUENCE [LARGE SCALE GENOMIC DNA]</scope>
    <source>
        <strain evidence="2">BBA 69670</strain>
    </source>
</reference>
<name>A0A0K6G7P5_9AGAM</name>
<evidence type="ECO:0000313" key="3">
    <source>
        <dbReference type="Proteomes" id="UP000044841"/>
    </source>
</evidence>
<feature type="compositionally biased region" description="Basic and acidic residues" evidence="1">
    <location>
        <begin position="153"/>
        <end position="165"/>
    </location>
</feature>
<feature type="region of interest" description="Disordered" evidence="1">
    <location>
        <begin position="607"/>
        <end position="630"/>
    </location>
</feature>
<keyword evidence="3" id="KW-1185">Reference proteome</keyword>
<feature type="compositionally biased region" description="Low complexity" evidence="1">
    <location>
        <begin position="612"/>
        <end position="624"/>
    </location>
</feature>
<sequence length="1035" mass="113398">MSNVANFQRRGMVDRKQIAVDLAVASQALAAAADALADAAKAISDTGRVSGRRAILNVPDGLVSSVSQTDNAVGVSLPTQVVHPPDRVNESSVHQELESQNEKPRPEVVLLSASGVIPPGSNSQSGVTSIGAPATPTPDASHRSIKSKAKIGNKLDSDPSPRHPDVSVPIRNPESSPQPTRDSNANSSLENMTRLLQAMKSYPTIPLARNYISLDKVTDALAFVAYLALQVNKIICLIPDQYMNVCSDLLKFLSRPNVYKVNTYHYLQDIYSEFGTTPGADSYYILLEPSLLATALSLKHIPPDCFVHWGQPIKGNNHSILNSFPASVKICVVLVGERNLNRRVQGIVPYSDEVLNTCFRLESPFQLLCQIAARPVLGVDSPSQTSGLQSIRPPTTSNNPVPSVSSRQTQTNNPIPSGNYYIVLNTEQDRDIIPIISYIALNSKKTMCYIPSSKNMVTYKHLIEIAYSNTILSASVTHTSIEAAVAGLKLVKGGILLRNATKDWNSFLSDSLVDCLVYCGVPQAKLKKFHANRGTDSQLDSDLDSSLSDSSMTGILGALSRLKAPALLEDTWLLLSLDYVPLSILEPLPSTALPTTGHSIRMSVPATAHDPTSAAGSSKSLASGKTKRRKNGAQLNVTQLLEEMKFHPTIPFGRNYICLDQASDALAFIAYMALQCERIICFIPDEILGAFLESLEYILHANIHCINSDNEIQYISTALGIALVPNLPNILIIPCRMMRRLHLRNVDLDCVMHWGIPPNASPWINNVVNTLSSTTSASLLVMESCYFNGLSYRVAPYSGTVKATLSDPDSPLQLLRLNCREILKDNPLSRTILEAPKSHLPPLPLNHPPAPSKPKLKRNARLFPPGHYYINSKQRVFCRIPEKESPARYKKLIGIAGVRTQVAVISRKARSMNRSMNRVIVKDAAERLPVEDGCVLLNDMTEDWGLFPSNSGLDTIIHCGVPTCKGGLRQYYSACKERVTHSYLIISRLDYPGIELELSSTQHIQIEQHPHLQSVDTTRLGSLLHSLRVRLSTKM</sequence>
<evidence type="ECO:0000313" key="2">
    <source>
        <dbReference type="EMBL" id="CUA74647.1"/>
    </source>
</evidence>
<organism evidence="2 3">
    <name type="scientific">Rhizoctonia solani</name>
    <dbReference type="NCBI Taxonomy" id="456999"/>
    <lineage>
        <taxon>Eukaryota</taxon>
        <taxon>Fungi</taxon>
        <taxon>Dikarya</taxon>
        <taxon>Basidiomycota</taxon>
        <taxon>Agaricomycotina</taxon>
        <taxon>Agaricomycetes</taxon>
        <taxon>Cantharellales</taxon>
        <taxon>Ceratobasidiaceae</taxon>
        <taxon>Rhizoctonia</taxon>
    </lineage>
</organism>